<evidence type="ECO:0000259" key="7">
    <source>
        <dbReference type="PROSITE" id="PS50112"/>
    </source>
</evidence>
<keyword evidence="4" id="KW-0808">Transferase</keyword>
<dbReference type="InterPro" id="IPR052162">
    <property type="entry name" value="Sensor_kinase/Photoreceptor"/>
</dbReference>
<dbReference type="PROSITE" id="PS50109">
    <property type="entry name" value="HIS_KIN"/>
    <property type="match status" value="1"/>
</dbReference>
<dbReference type="InterPro" id="IPR013655">
    <property type="entry name" value="PAS_fold_3"/>
</dbReference>
<accession>A0A521AF96</accession>
<dbReference type="InterPro" id="IPR000014">
    <property type="entry name" value="PAS"/>
</dbReference>
<dbReference type="PANTHER" id="PTHR43304:SF1">
    <property type="entry name" value="PAC DOMAIN-CONTAINING PROTEIN"/>
    <property type="match status" value="1"/>
</dbReference>
<evidence type="ECO:0000259" key="8">
    <source>
        <dbReference type="PROSITE" id="PS50113"/>
    </source>
</evidence>
<keyword evidence="10" id="KW-1185">Reference proteome</keyword>
<evidence type="ECO:0000256" key="2">
    <source>
        <dbReference type="ARBA" id="ARBA00012438"/>
    </source>
</evidence>
<dbReference type="SMART" id="SM00086">
    <property type="entry name" value="PAC"/>
    <property type="match status" value="2"/>
</dbReference>
<dbReference type="InterPro" id="IPR001610">
    <property type="entry name" value="PAC"/>
</dbReference>
<dbReference type="Pfam" id="PF02518">
    <property type="entry name" value="HATPase_c"/>
    <property type="match status" value="1"/>
</dbReference>
<evidence type="ECO:0000256" key="3">
    <source>
        <dbReference type="ARBA" id="ARBA00022553"/>
    </source>
</evidence>
<dbReference type="SUPFAM" id="SSF55874">
    <property type="entry name" value="ATPase domain of HSP90 chaperone/DNA topoisomerase II/histidine kinase"/>
    <property type="match status" value="1"/>
</dbReference>
<proteinExistence type="predicted"/>
<protein>
    <recommendedName>
        <fullName evidence="2">histidine kinase</fullName>
        <ecNumber evidence="2">2.7.13.3</ecNumber>
    </recommendedName>
</protein>
<evidence type="ECO:0000256" key="1">
    <source>
        <dbReference type="ARBA" id="ARBA00000085"/>
    </source>
</evidence>
<dbReference type="Gene3D" id="3.30.565.10">
    <property type="entry name" value="Histidine kinase-like ATPase, C-terminal domain"/>
    <property type="match status" value="1"/>
</dbReference>
<feature type="domain" description="PAC" evidence="8">
    <location>
        <begin position="200"/>
        <end position="252"/>
    </location>
</feature>
<dbReference type="InterPro" id="IPR000700">
    <property type="entry name" value="PAS-assoc_C"/>
</dbReference>
<dbReference type="InterPro" id="IPR004358">
    <property type="entry name" value="Sig_transdc_His_kin-like_C"/>
</dbReference>
<dbReference type="SUPFAM" id="SSF47384">
    <property type="entry name" value="Homodimeric domain of signal transducing histidine kinase"/>
    <property type="match status" value="1"/>
</dbReference>
<feature type="domain" description="PAS" evidence="7">
    <location>
        <begin position="124"/>
        <end position="197"/>
    </location>
</feature>
<dbReference type="NCBIfam" id="TIGR00229">
    <property type="entry name" value="sensory_box"/>
    <property type="match status" value="2"/>
</dbReference>
<evidence type="ECO:0000313" key="10">
    <source>
        <dbReference type="Proteomes" id="UP000320300"/>
    </source>
</evidence>
<dbReference type="CDD" id="cd00082">
    <property type="entry name" value="HisKA"/>
    <property type="match status" value="1"/>
</dbReference>
<dbReference type="SMART" id="SM00387">
    <property type="entry name" value="HATPase_c"/>
    <property type="match status" value="1"/>
</dbReference>
<dbReference type="InterPro" id="IPR036890">
    <property type="entry name" value="HATPase_C_sf"/>
</dbReference>
<dbReference type="PANTHER" id="PTHR43304">
    <property type="entry name" value="PHYTOCHROME-LIKE PROTEIN CPH1"/>
    <property type="match status" value="1"/>
</dbReference>
<dbReference type="PROSITE" id="PS50113">
    <property type="entry name" value="PAC"/>
    <property type="match status" value="1"/>
</dbReference>
<dbReference type="InterPro" id="IPR003594">
    <property type="entry name" value="HATPase_dom"/>
</dbReference>
<evidence type="ECO:0000313" key="9">
    <source>
        <dbReference type="EMBL" id="SMO33370.1"/>
    </source>
</evidence>
<evidence type="ECO:0000256" key="5">
    <source>
        <dbReference type="ARBA" id="ARBA00022777"/>
    </source>
</evidence>
<dbReference type="SMART" id="SM00091">
    <property type="entry name" value="PAS"/>
    <property type="match status" value="2"/>
</dbReference>
<reference evidence="9 10" key="1">
    <citation type="submission" date="2017-05" db="EMBL/GenBank/DDBJ databases">
        <authorList>
            <person name="Varghese N."/>
            <person name="Submissions S."/>
        </authorList>
    </citation>
    <scope>NUCLEOTIDE SEQUENCE [LARGE SCALE GENOMIC DNA]</scope>
    <source>
        <strain evidence="9 10">DSM 19036</strain>
    </source>
</reference>
<keyword evidence="5" id="KW-0418">Kinase</keyword>
<dbReference type="InterPro" id="IPR035965">
    <property type="entry name" value="PAS-like_dom_sf"/>
</dbReference>
<evidence type="ECO:0000256" key="4">
    <source>
        <dbReference type="ARBA" id="ARBA00022679"/>
    </source>
</evidence>
<keyword evidence="3" id="KW-0597">Phosphoprotein</keyword>
<dbReference type="Pfam" id="PF08447">
    <property type="entry name" value="PAS_3"/>
    <property type="match status" value="2"/>
</dbReference>
<dbReference type="GO" id="GO:0000155">
    <property type="term" value="F:phosphorelay sensor kinase activity"/>
    <property type="evidence" value="ECO:0007669"/>
    <property type="project" value="InterPro"/>
</dbReference>
<name>A0A521AF96_9SPHI</name>
<feature type="domain" description="Histidine kinase" evidence="6">
    <location>
        <begin position="270"/>
        <end position="483"/>
    </location>
</feature>
<dbReference type="Proteomes" id="UP000320300">
    <property type="component" value="Unassembled WGS sequence"/>
</dbReference>
<dbReference type="OrthoDB" id="1522284at2"/>
<evidence type="ECO:0000259" key="6">
    <source>
        <dbReference type="PROSITE" id="PS50109"/>
    </source>
</evidence>
<gene>
    <name evidence="9" type="ORF">SAMN06265348_101119</name>
</gene>
<sequence>MNLNKLMKLSVDLICTVDDRDRFVEVSAASYTILGYLPSEMCGRPYQDFVYPEDLGMAKQAVTTLISMRPETQIQVRYMHKNGGVVPLLWCVQWDKEDQLMYCIARSGNITEQTESMRSSLEESNRRYQYVTKATSDAIWDWNLVEGTFYWGEGFETIFGYNRKELSGNISSWTNHIDPEDHEYIIRSKMDICLGTQTNWKEEYRYRKADGSTADVVDRGFVIRDEAGMAVRMVGAMHDITERKKNLYEMQQVTSNLFAQNRELHEFGYIVSHNLRAPVANIKGIAVLMKTELSTSEEPGPYLTNLLASISKLDEVIIDLSKILSSKNRVVDLKHEPVDLREVIYNIETDLADNIAHSKAQISITGESLIISSYKAYLNSIFFNLISNSIRYKLETPPLIDIHVVQNAKEVTITYSDNSSGIDLTKYKDDIFKPYKAFHSTIRGKGLGLFLVKSYVEALSGSIDVKSEPDLGIVYTIYLPNPEAQVVSNPNR</sequence>
<dbReference type="InterPro" id="IPR003661">
    <property type="entry name" value="HisK_dim/P_dom"/>
</dbReference>
<dbReference type="PRINTS" id="PR00344">
    <property type="entry name" value="BCTRLSENSOR"/>
</dbReference>
<comment type="catalytic activity">
    <reaction evidence="1">
        <text>ATP + protein L-histidine = ADP + protein N-phospho-L-histidine.</text>
        <dbReference type="EC" id="2.7.13.3"/>
    </reaction>
</comment>
<dbReference type="AlphaFoldDB" id="A0A521AF96"/>
<dbReference type="PROSITE" id="PS50112">
    <property type="entry name" value="PAS"/>
    <property type="match status" value="2"/>
</dbReference>
<dbReference type="EC" id="2.7.13.3" evidence="2"/>
<dbReference type="Gene3D" id="1.10.287.130">
    <property type="match status" value="1"/>
</dbReference>
<feature type="domain" description="PAS" evidence="7">
    <location>
        <begin position="1"/>
        <end position="69"/>
    </location>
</feature>
<organism evidence="9 10">
    <name type="scientific">Pedobacter westerhofensis</name>
    <dbReference type="NCBI Taxonomy" id="425512"/>
    <lineage>
        <taxon>Bacteria</taxon>
        <taxon>Pseudomonadati</taxon>
        <taxon>Bacteroidota</taxon>
        <taxon>Sphingobacteriia</taxon>
        <taxon>Sphingobacteriales</taxon>
        <taxon>Sphingobacteriaceae</taxon>
        <taxon>Pedobacter</taxon>
    </lineage>
</organism>
<dbReference type="Gene3D" id="3.30.450.20">
    <property type="entry name" value="PAS domain"/>
    <property type="match status" value="2"/>
</dbReference>
<dbReference type="InterPro" id="IPR005467">
    <property type="entry name" value="His_kinase_dom"/>
</dbReference>
<dbReference type="SUPFAM" id="SSF55785">
    <property type="entry name" value="PYP-like sensor domain (PAS domain)"/>
    <property type="match status" value="2"/>
</dbReference>
<dbReference type="CDD" id="cd00130">
    <property type="entry name" value="PAS"/>
    <property type="match status" value="2"/>
</dbReference>
<dbReference type="EMBL" id="FXTN01000001">
    <property type="protein sequence ID" value="SMO33370.1"/>
    <property type="molecule type" value="Genomic_DNA"/>
</dbReference>
<dbReference type="InterPro" id="IPR036097">
    <property type="entry name" value="HisK_dim/P_sf"/>
</dbReference>